<reference evidence="6 7" key="1">
    <citation type="submission" date="2019-05" db="EMBL/GenBank/DDBJ databases">
        <title>Mikania micrantha, genome provides insights into the molecular mechanism of rapid growth.</title>
        <authorList>
            <person name="Liu B."/>
        </authorList>
    </citation>
    <scope>NUCLEOTIDE SEQUENCE [LARGE SCALE GENOMIC DNA]</scope>
    <source>
        <strain evidence="6">NLD-2019</strain>
        <tissue evidence="6">Leaf</tissue>
    </source>
</reference>
<dbReference type="InterPro" id="IPR018490">
    <property type="entry name" value="cNMP-bd_dom_sf"/>
</dbReference>
<sequence length="349" mass="40223">MCGPETDFFEFGMLFDAVDFGVASLDFFTKYSYCLWWGLRALSSRAEELQASTFFAETHFCIVISLTGLLLLAMIIGTMETYLESRTERLEEYRIQQMDTEEYMNHRQLPQEMKERVRKHNLYKWIKHRNVEEEDIMAALPIDVRRDIKHHICIELVRRVPLFDQMDERTVDAICDRLKPVICTSRTCLLREGDPTSVMFFIMHGHLDSYTTNGGRSGFWNQCQIGPGDFCGEELLTWALDPRSTNLLPLSTRTVTSVADGSLAPVEDMGCLFIQTAWRRYKIRKLVRMLCAKENYNKANLNSQSKNKAKISETGSSLNTKNAESGEIFESDNVIRTPVSKPKDPDYLD</sequence>
<feature type="transmembrane region" description="Helical" evidence="4">
    <location>
        <begin position="60"/>
        <end position="79"/>
    </location>
</feature>
<feature type="region of interest" description="Disordered" evidence="3">
    <location>
        <begin position="305"/>
        <end position="349"/>
    </location>
</feature>
<keyword evidence="4" id="KW-1133">Transmembrane helix</keyword>
<dbReference type="OrthoDB" id="421226at2759"/>
<protein>
    <recommendedName>
        <fullName evidence="5">Cyclic nucleotide-binding domain-containing protein</fullName>
    </recommendedName>
</protein>
<dbReference type="CDD" id="cd00038">
    <property type="entry name" value="CAP_ED"/>
    <property type="match status" value="1"/>
</dbReference>
<dbReference type="SMART" id="SM00100">
    <property type="entry name" value="cNMP"/>
    <property type="match status" value="1"/>
</dbReference>
<keyword evidence="1" id="KW-0813">Transport</keyword>
<dbReference type="EMBL" id="SZYD01002638">
    <property type="protein sequence ID" value="KAC9313685.1"/>
    <property type="molecule type" value="Genomic_DNA"/>
</dbReference>
<evidence type="ECO:0000313" key="7">
    <source>
        <dbReference type="Proteomes" id="UP000326396"/>
    </source>
</evidence>
<evidence type="ECO:0000313" key="6">
    <source>
        <dbReference type="EMBL" id="KAC9313685.1"/>
    </source>
</evidence>
<evidence type="ECO:0000256" key="1">
    <source>
        <dbReference type="ARBA" id="ARBA00023286"/>
    </source>
</evidence>
<dbReference type="AlphaFoldDB" id="A0A5N6L7M3"/>
<evidence type="ECO:0000256" key="4">
    <source>
        <dbReference type="SAM" id="Phobius"/>
    </source>
</evidence>
<dbReference type="SUPFAM" id="SSF51206">
    <property type="entry name" value="cAMP-binding domain-like"/>
    <property type="match status" value="1"/>
</dbReference>
<gene>
    <name evidence="6" type="ORF">E3N88_46002</name>
</gene>
<evidence type="ECO:0000256" key="3">
    <source>
        <dbReference type="SAM" id="MobiDB-lite"/>
    </source>
</evidence>
<dbReference type="GO" id="GO:0034220">
    <property type="term" value="P:monoatomic ion transmembrane transport"/>
    <property type="evidence" value="ECO:0007669"/>
    <property type="project" value="UniProtKB-KW"/>
</dbReference>
<keyword evidence="4" id="KW-0472">Membrane</keyword>
<dbReference type="PROSITE" id="PS50042">
    <property type="entry name" value="CNMP_BINDING_3"/>
    <property type="match status" value="1"/>
</dbReference>
<evidence type="ECO:0000256" key="2">
    <source>
        <dbReference type="ARBA" id="ARBA00023303"/>
    </source>
</evidence>
<comment type="caution">
    <text evidence="6">The sequence shown here is derived from an EMBL/GenBank/DDBJ whole genome shotgun (WGS) entry which is preliminary data.</text>
</comment>
<dbReference type="Gene3D" id="2.60.120.10">
    <property type="entry name" value="Jelly Rolls"/>
    <property type="match status" value="1"/>
</dbReference>
<dbReference type="PANTHER" id="PTHR45651:SF118">
    <property type="entry name" value="POTASSIUM CHANNEL, VOLTAGE-DEPENDENT, EAG_ELK_ERG-RELATED"/>
    <property type="match status" value="1"/>
</dbReference>
<dbReference type="Gene3D" id="1.10.287.630">
    <property type="entry name" value="Helix hairpin bin"/>
    <property type="match status" value="1"/>
</dbReference>
<accession>A0A5N6L7M3</accession>
<dbReference type="Proteomes" id="UP000326396">
    <property type="component" value="Unassembled WGS sequence"/>
</dbReference>
<keyword evidence="7" id="KW-1185">Reference proteome</keyword>
<feature type="domain" description="Cyclic nucleotide-binding" evidence="5">
    <location>
        <begin position="162"/>
        <end position="247"/>
    </location>
</feature>
<proteinExistence type="predicted"/>
<keyword evidence="4" id="KW-0812">Transmembrane</keyword>
<evidence type="ECO:0000259" key="5">
    <source>
        <dbReference type="PROSITE" id="PS50042"/>
    </source>
</evidence>
<keyword evidence="1" id="KW-1071">Ligand-gated ion channel</keyword>
<keyword evidence="2" id="KW-0407">Ion channel</keyword>
<keyword evidence="1" id="KW-0406">Ion transport</keyword>
<dbReference type="GO" id="GO:0016020">
    <property type="term" value="C:membrane"/>
    <property type="evidence" value="ECO:0007669"/>
    <property type="project" value="UniProtKB-SubCell"/>
</dbReference>
<dbReference type="PANTHER" id="PTHR45651">
    <property type="entry name" value="CYCLIC NUCLEOTIDE-GATED ION CHANNEL 15-RELATED-RELATED"/>
    <property type="match status" value="1"/>
</dbReference>
<name>A0A5N6L7M3_9ASTR</name>
<dbReference type="InterPro" id="IPR014710">
    <property type="entry name" value="RmlC-like_jellyroll"/>
</dbReference>
<dbReference type="InterPro" id="IPR000595">
    <property type="entry name" value="cNMP-bd_dom"/>
</dbReference>
<organism evidence="6 7">
    <name type="scientific">Mikania micrantha</name>
    <name type="common">bitter vine</name>
    <dbReference type="NCBI Taxonomy" id="192012"/>
    <lineage>
        <taxon>Eukaryota</taxon>
        <taxon>Viridiplantae</taxon>
        <taxon>Streptophyta</taxon>
        <taxon>Embryophyta</taxon>
        <taxon>Tracheophyta</taxon>
        <taxon>Spermatophyta</taxon>
        <taxon>Magnoliopsida</taxon>
        <taxon>eudicotyledons</taxon>
        <taxon>Gunneridae</taxon>
        <taxon>Pentapetalae</taxon>
        <taxon>asterids</taxon>
        <taxon>campanulids</taxon>
        <taxon>Asterales</taxon>
        <taxon>Asteraceae</taxon>
        <taxon>Asteroideae</taxon>
        <taxon>Heliantheae alliance</taxon>
        <taxon>Eupatorieae</taxon>
        <taxon>Mikania</taxon>
    </lineage>
</organism>
<feature type="compositionally biased region" description="Polar residues" evidence="3">
    <location>
        <begin position="313"/>
        <end position="323"/>
    </location>
</feature>
<feature type="transmembrane region" description="Helical" evidence="4">
    <location>
        <begin position="20"/>
        <end position="39"/>
    </location>
</feature>